<keyword evidence="2" id="KW-1185">Reference proteome</keyword>
<dbReference type="EMBL" id="BAAATM010000022">
    <property type="protein sequence ID" value="GAA2554653.1"/>
    <property type="molecule type" value="Genomic_DNA"/>
</dbReference>
<organism evidence="1 2">
    <name type="scientific">Streptomyces levis</name>
    <dbReference type="NCBI Taxonomy" id="285566"/>
    <lineage>
        <taxon>Bacteria</taxon>
        <taxon>Bacillati</taxon>
        <taxon>Actinomycetota</taxon>
        <taxon>Actinomycetes</taxon>
        <taxon>Kitasatosporales</taxon>
        <taxon>Streptomycetaceae</taxon>
        <taxon>Streptomyces</taxon>
    </lineage>
</organism>
<gene>
    <name evidence="1" type="ORF">GCM10010423_64790</name>
</gene>
<name>A0ABN3P162_9ACTN</name>
<evidence type="ECO:0000313" key="1">
    <source>
        <dbReference type="EMBL" id="GAA2554653.1"/>
    </source>
</evidence>
<reference evidence="1 2" key="1">
    <citation type="journal article" date="2019" name="Int. J. Syst. Evol. Microbiol.">
        <title>The Global Catalogue of Microorganisms (GCM) 10K type strain sequencing project: providing services to taxonomists for standard genome sequencing and annotation.</title>
        <authorList>
            <consortium name="The Broad Institute Genomics Platform"/>
            <consortium name="The Broad Institute Genome Sequencing Center for Infectious Disease"/>
            <person name="Wu L."/>
            <person name="Ma J."/>
        </authorList>
    </citation>
    <scope>NUCLEOTIDE SEQUENCE [LARGE SCALE GENOMIC DNA]</scope>
    <source>
        <strain evidence="1 2">JCM 6924</strain>
    </source>
</reference>
<dbReference type="Proteomes" id="UP001501095">
    <property type="component" value="Unassembled WGS sequence"/>
</dbReference>
<accession>A0ABN3P162</accession>
<evidence type="ECO:0000313" key="2">
    <source>
        <dbReference type="Proteomes" id="UP001501095"/>
    </source>
</evidence>
<proteinExistence type="predicted"/>
<protein>
    <submittedName>
        <fullName evidence="1">Uncharacterized protein</fullName>
    </submittedName>
</protein>
<comment type="caution">
    <text evidence="1">The sequence shown here is derived from an EMBL/GenBank/DDBJ whole genome shotgun (WGS) entry which is preliminary data.</text>
</comment>
<sequence>MENVRFEVEIPDTGSLSDEEKAALVSFLTRDAKESAWVWLEGLRANGLEYVTSTKFSGLNAEEG</sequence>